<reference evidence="1" key="1">
    <citation type="submission" date="2021-05" db="EMBL/GenBank/DDBJ databases">
        <authorList>
            <person name="Alioto T."/>
            <person name="Alioto T."/>
            <person name="Gomez Garrido J."/>
        </authorList>
    </citation>
    <scope>NUCLEOTIDE SEQUENCE</scope>
</reference>
<sequence>MLFWNCKGTENWTNMDDRSFGQAEVIATSETWVMGDVYVTQEEENKYYQLYQVNTEKETRGSRDRASGGLVGLIRKCFQVKLLGTNTNWILIRLIKMSPETVVGGFYFKPKLNPEKGAAN</sequence>
<dbReference type="EMBL" id="HBUF01222786">
    <property type="protein sequence ID" value="CAG6670174.1"/>
    <property type="molecule type" value="Transcribed_RNA"/>
</dbReference>
<dbReference type="AlphaFoldDB" id="A0A8D8WTV6"/>
<evidence type="ECO:0000313" key="1">
    <source>
        <dbReference type="EMBL" id="CAG6670174.1"/>
    </source>
</evidence>
<protein>
    <submittedName>
        <fullName evidence="1">Uncharacterized protein</fullName>
    </submittedName>
</protein>
<organism evidence="1">
    <name type="scientific">Cacopsylla melanoneura</name>
    <dbReference type="NCBI Taxonomy" id="428564"/>
    <lineage>
        <taxon>Eukaryota</taxon>
        <taxon>Metazoa</taxon>
        <taxon>Ecdysozoa</taxon>
        <taxon>Arthropoda</taxon>
        <taxon>Hexapoda</taxon>
        <taxon>Insecta</taxon>
        <taxon>Pterygota</taxon>
        <taxon>Neoptera</taxon>
        <taxon>Paraneoptera</taxon>
        <taxon>Hemiptera</taxon>
        <taxon>Sternorrhyncha</taxon>
        <taxon>Psylloidea</taxon>
        <taxon>Psyllidae</taxon>
        <taxon>Psyllinae</taxon>
        <taxon>Cacopsylla</taxon>
    </lineage>
</organism>
<accession>A0A8D8WTV6</accession>
<proteinExistence type="predicted"/>
<name>A0A8D8WTV6_9HEMI</name>